<evidence type="ECO:0000313" key="3">
    <source>
        <dbReference type="Proteomes" id="UP000011083"/>
    </source>
</evidence>
<dbReference type="Proteomes" id="UP000011083">
    <property type="component" value="Unassembled WGS sequence"/>
</dbReference>
<proteinExistence type="predicted"/>
<dbReference type="RefSeq" id="XP_004337983.1">
    <property type="nucleotide sequence ID" value="XM_004337935.1"/>
</dbReference>
<name>L8GSJ1_ACACF</name>
<evidence type="ECO:0000256" key="1">
    <source>
        <dbReference type="SAM" id="MobiDB-lite"/>
    </source>
</evidence>
<organism evidence="2 3">
    <name type="scientific">Acanthamoeba castellanii (strain ATCC 30010 / Neff)</name>
    <dbReference type="NCBI Taxonomy" id="1257118"/>
    <lineage>
        <taxon>Eukaryota</taxon>
        <taxon>Amoebozoa</taxon>
        <taxon>Discosea</taxon>
        <taxon>Longamoebia</taxon>
        <taxon>Centramoebida</taxon>
        <taxon>Acanthamoebidae</taxon>
        <taxon>Acanthamoeba</taxon>
    </lineage>
</organism>
<dbReference type="VEuPathDB" id="AmoebaDB:ACA1_031680"/>
<reference evidence="2 3" key="1">
    <citation type="journal article" date="2013" name="Genome Biol.">
        <title>Genome of Acanthamoeba castellanii highlights extensive lateral gene transfer and early evolution of tyrosine kinase signaling.</title>
        <authorList>
            <person name="Clarke M."/>
            <person name="Lohan A.J."/>
            <person name="Liu B."/>
            <person name="Lagkouvardos I."/>
            <person name="Roy S."/>
            <person name="Zafar N."/>
            <person name="Bertelli C."/>
            <person name="Schilde C."/>
            <person name="Kianianmomeni A."/>
            <person name="Burglin T.R."/>
            <person name="Frech C."/>
            <person name="Turcotte B."/>
            <person name="Kopec K.O."/>
            <person name="Synnott J.M."/>
            <person name="Choo C."/>
            <person name="Paponov I."/>
            <person name="Finkler A."/>
            <person name="Soon Heng Tan C."/>
            <person name="Hutchins A.P."/>
            <person name="Weinmeier T."/>
            <person name="Rattei T."/>
            <person name="Chu J.S."/>
            <person name="Gimenez G."/>
            <person name="Irimia M."/>
            <person name="Rigden D.J."/>
            <person name="Fitzpatrick D.A."/>
            <person name="Lorenzo-Morales J."/>
            <person name="Bateman A."/>
            <person name="Chiu C.H."/>
            <person name="Tang P."/>
            <person name="Hegemann P."/>
            <person name="Fromm H."/>
            <person name="Raoult D."/>
            <person name="Greub G."/>
            <person name="Miranda-Saavedra D."/>
            <person name="Chen N."/>
            <person name="Nash P."/>
            <person name="Ginger M.L."/>
            <person name="Horn M."/>
            <person name="Schaap P."/>
            <person name="Caler L."/>
            <person name="Loftus B."/>
        </authorList>
    </citation>
    <scope>NUCLEOTIDE SEQUENCE [LARGE SCALE GENOMIC DNA]</scope>
    <source>
        <strain evidence="2 3">Neff</strain>
    </source>
</reference>
<dbReference type="AlphaFoldDB" id="L8GSJ1"/>
<feature type="compositionally biased region" description="Polar residues" evidence="1">
    <location>
        <begin position="7"/>
        <end position="18"/>
    </location>
</feature>
<dbReference type="KEGG" id="acan:ACA1_031680"/>
<evidence type="ECO:0000313" key="2">
    <source>
        <dbReference type="EMBL" id="ELR15970.1"/>
    </source>
</evidence>
<accession>L8GSJ1</accession>
<dbReference type="GeneID" id="14916639"/>
<keyword evidence="3" id="KW-1185">Reference proteome</keyword>
<protein>
    <submittedName>
        <fullName evidence="2">Uncharacterized protein</fullName>
    </submittedName>
</protein>
<gene>
    <name evidence="2" type="ORF">ACA1_031680</name>
</gene>
<sequence length="69" mass="7580">MALPSFHRSQANSISSAQYFGREEENGGGDMSNWNAQTDLNAVKDTVVQGTKKLASMATDFFNSMESWS</sequence>
<feature type="region of interest" description="Disordered" evidence="1">
    <location>
        <begin position="1"/>
        <end position="37"/>
    </location>
</feature>
<dbReference type="EMBL" id="KB008014">
    <property type="protein sequence ID" value="ELR15970.1"/>
    <property type="molecule type" value="Genomic_DNA"/>
</dbReference>